<dbReference type="PANTHER" id="PTHR10522:SF6">
    <property type="entry name" value="PROGONADOLIBERIN-2"/>
    <property type="match status" value="1"/>
</dbReference>
<evidence type="ECO:0000256" key="9">
    <source>
        <dbReference type="ARBA" id="ARBA00023283"/>
    </source>
</evidence>
<evidence type="ECO:0000256" key="7">
    <source>
        <dbReference type="ARBA" id="ARBA00022729"/>
    </source>
</evidence>
<dbReference type="InterPro" id="IPR002012">
    <property type="entry name" value="GnRH"/>
</dbReference>
<feature type="signal peptide" evidence="11">
    <location>
        <begin position="1"/>
        <end position="21"/>
    </location>
</feature>
<comment type="function">
    <text evidence="1 10">Stimulates the secretion of gonadotropins.</text>
</comment>
<organism evidence="12">
    <name type="scientific">Engraulis encrasicolus</name>
    <name type="common">European anchovy</name>
    <dbReference type="NCBI Taxonomy" id="184585"/>
    <lineage>
        <taxon>Eukaryota</taxon>
        <taxon>Metazoa</taxon>
        <taxon>Chordata</taxon>
        <taxon>Craniata</taxon>
        <taxon>Vertebrata</taxon>
        <taxon>Euteleostomi</taxon>
        <taxon>Actinopterygii</taxon>
        <taxon>Neopterygii</taxon>
        <taxon>Teleostei</taxon>
        <taxon>Clupei</taxon>
        <taxon>Clupeiformes</taxon>
        <taxon>Clupeoidei</taxon>
        <taxon>Engraulidae</taxon>
        <taxon>Engraulinae</taxon>
        <taxon>Engraulis</taxon>
    </lineage>
</organism>
<dbReference type="GO" id="GO:0005615">
    <property type="term" value="C:extracellular space"/>
    <property type="evidence" value="ECO:0007669"/>
    <property type="project" value="TreeGrafter"/>
</dbReference>
<evidence type="ECO:0000256" key="3">
    <source>
        <dbReference type="ARBA" id="ARBA00010968"/>
    </source>
</evidence>
<dbReference type="AlphaFoldDB" id="A0A1D8GVE2"/>
<sequence length="89" mass="10055">MEQGRLVLLPVLACACKECVCQHWSYGWLPGGKRSIGGELEADFRMMDDGDTLIPLTAEKLQSNDAIIDNIEENAVRRGRRPLRRELLD</sequence>
<keyword evidence="6 10" id="KW-0372">Hormone</keyword>
<dbReference type="InterPro" id="IPR019792">
    <property type="entry name" value="Gonadoliberin"/>
</dbReference>
<evidence type="ECO:0000313" key="12">
    <source>
        <dbReference type="EMBL" id="AOT83476.1"/>
    </source>
</evidence>
<reference evidence="12" key="1">
    <citation type="journal article" date="2016" name="Reproduction">
        <title>Characterization and transcriptional profiles of Engraulis encrasicolus' GnRH forms.</title>
        <authorList>
            <person name="Miccoli A."/>
            <person name="Olivotto I."/>
            <person name="De Felice A."/>
            <person name="Leonori I."/>
            <person name="Carnevali O."/>
        </authorList>
    </citation>
    <scope>NUCLEOTIDE SEQUENCE</scope>
    <source>
        <tissue evidence="12">Brain</tissue>
    </source>
</reference>
<dbReference type="GO" id="GO:0005183">
    <property type="term" value="F:gonadotropin hormone-releasing hormone activity"/>
    <property type="evidence" value="ECO:0007669"/>
    <property type="project" value="TreeGrafter"/>
</dbReference>
<evidence type="ECO:0000256" key="10">
    <source>
        <dbReference type="RuleBase" id="RU000635"/>
    </source>
</evidence>
<protein>
    <recommendedName>
        <fullName evidence="10">Progonadoliberin</fullName>
    </recommendedName>
    <component>
        <recommendedName>
            <fullName evidence="10">Gonadoliberin</fullName>
        </recommendedName>
        <alternativeName>
            <fullName evidence="10">Gonadotropin-releasing hormone</fullName>
            <shortName evidence="10">GnRH</shortName>
        </alternativeName>
        <alternativeName>
            <fullName evidence="10">Luliberin</fullName>
        </alternativeName>
        <alternativeName>
            <fullName evidence="10">Luteinizing hormone-releasing hormone</fullName>
            <shortName evidence="10">LH-RH</shortName>
        </alternativeName>
    </component>
    <component>
        <recommendedName>
            <fullName evidence="10">GnRH-associated peptide</fullName>
        </recommendedName>
        <alternativeName>
            <fullName evidence="10">GnRH-associated peptide</fullName>
        </alternativeName>
    </component>
</protein>
<dbReference type="PROSITE" id="PS00473">
    <property type="entry name" value="GNRH"/>
    <property type="match status" value="1"/>
</dbReference>
<dbReference type="EMBL" id="KU323666">
    <property type="protein sequence ID" value="AOT83476.1"/>
    <property type="molecule type" value="mRNA"/>
</dbReference>
<keyword evidence="7 11" id="KW-0732">Signal</keyword>
<keyword evidence="4" id="KW-0964">Secreted</keyword>
<gene>
    <name evidence="12" type="primary">sGnRH</name>
</gene>
<keyword evidence="8 10" id="KW-0027">Amidation</keyword>
<evidence type="ECO:0000256" key="4">
    <source>
        <dbReference type="ARBA" id="ARBA00022525"/>
    </source>
</evidence>
<dbReference type="GO" id="GO:0031530">
    <property type="term" value="F:gonadotropin-releasing hormone receptor binding"/>
    <property type="evidence" value="ECO:0007669"/>
    <property type="project" value="TreeGrafter"/>
</dbReference>
<evidence type="ECO:0000256" key="1">
    <source>
        <dbReference type="ARBA" id="ARBA00002800"/>
    </source>
</evidence>
<evidence type="ECO:0000256" key="11">
    <source>
        <dbReference type="SAM" id="SignalP"/>
    </source>
</evidence>
<keyword evidence="9" id="KW-0873">Pyrrolidone carboxylic acid</keyword>
<dbReference type="PANTHER" id="PTHR10522">
    <property type="entry name" value="GONADOLIBERIN"/>
    <property type="match status" value="1"/>
</dbReference>
<dbReference type="PROSITE" id="PS51257">
    <property type="entry name" value="PROKAR_LIPOPROTEIN"/>
    <property type="match status" value="1"/>
</dbReference>
<accession>A0A1D8GVE2</accession>
<comment type="similarity">
    <text evidence="3 10">Belongs to the GnRH family.</text>
</comment>
<evidence type="ECO:0000256" key="5">
    <source>
        <dbReference type="ARBA" id="ARBA00022685"/>
    </source>
</evidence>
<proteinExistence type="evidence at transcript level"/>
<evidence type="ECO:0000256" key="2">
    <source>
        <dbReference type="ARBA" id="ARBA00004613"/>
    </source>
</evidence>
<dbReference type="Pfam" id="PF00446">
    <property type="entry name" value="GnRH"/>
    <property type="match status" value="1"/>
</dbReference>
<comment type="subcellular location">
    <subcellularLocation>
        <location evidence="2 10">Secreted</location>
    </subcellularLocation>
</comment>
<evidence type="ECO:0000256" key="6">
    <source>
        <dbReference type="ARBA" id="ARBA00022702"/>
    </source>
</evidence>
<evidence type="ECO:0000256" key="8">
    <source>
        <dbReference type="ARBA" id="ARBA00022815"/>
    </source>
</evidence>
<keyword evidence="5" id="KW-0165">Cleavage on pair of basic residues</keyword>
<name>A0A1D8GVE2_ENGEN</name>
<feature type="chain" id="PRO_5009107598" description="Progonadoliberin" evidence="11">
    <location>
        <begin position="22"/>
        <end position="89"/>
    </location>
</feature>